<accession>A0ABQ3A933</accession>
<feature type="compositionally biased region" description="Polar residues" evidence="1">
    <location>
        <begin position="127"/>
        <end position="136"/>
    </location>
</feature>
<keyword evidence="4" id="KW-1185">Reference proteome</keyword>
<protein>
    <submittedName>
        <fullName evidence="3">Uncharacterized protein</fullName>
    </submittedName>
</protein>
<name>A0ABQ3A933_9ACTN</name>
<evidence type="ECO:0000313" key="3">
    <source>
        <dbReference type="EMBL" id="GGY37152.1"/>
    </source>
</evidence>
<proteinExistence type="predicted"/>
<dbReference type="Proteomes" id="UP000653308">
    <property type="component" value="Unassembled WGS sequence"/>
</dbReference>
<feature type="transmembrane region" description="Helical" evidence="2">
    <location>
        <begin position="27"/>
        <end position="46"/>
    </location>
</feature>
<evidence type="ECO:0000256" key="2">
    <source>
        <dbReference type="SAM" id="Phobius"/>
    </source>
</evidence>
<organism evidence="3 4">
    <name type="scientific">Streptomyces djakartensis</name>
    <dbReference type="NCBI Taxonomy" id="68193"/>
    <lineage>
        <taxon>Bacteria</taxon>
        <taxon>Bacillati</taxon>
        <taxon>Actinomycetota</taxon>
        <taxon>Actinomycetes</taxon>
        <taxon>Kitasatosporales</taxon>
        <taxon>Streptomycetaceae</taxon>
        <taxon>Streptomyces</taxon>
    </lineage>
</organism>
<sequence>MDVPWEAGGFGRFDGFAAASDGEGPGAFFFGFSLGAALLGALVLGVGDGRSRSAPGDSPPPLDGVAKEMRPPGAELASVLGSAALAAGSLDSFSITVTAVTQAVIVARASAPASQSRKVPGARVVSGAQSLSQGRS</sequence>
<reference evidence="4" key="1">
    <citation type="journal article" date="2019" name="Int. J. Syst. Evol. Microbiol.">
        <title>The Global Catalogue of Microorganisms (GCM) 10K type strain sequencing project: providing services to taxonomists for standard genome sequencing and annotation.</title>
        <authorList>
            <consortium name="The Broad Institute Genomics Platform"/>
            <consortium name="The Broad Institute Genome Sequencing Center for Infectious Disease"/>
            <person name="Wu L."/>
            <person name="Ma J."/>
        </authorList>
    </citation>
    <scope>NUCLEOTIDE SEQUENCE [LARGE SCALE GENOMIC DNA]</scope>
    <source>
        <strain evidence="4">JCM 4957</strain>
    </source>
</reference>
<keyword evidence="2" id="KW-0812">Transmembrane</keyword>
<keyword evidence="2" id="KW-0472">Membrane</keyword>
<feature type="region of interest" description="Disordered" evidence="1">
    <location>
        <begin position="49"/>
        <end position="69"/>
    </location>
</feature>
<keyword evidence="2" id="KW-1133">Transmembrane helix</keyword>
<evidence type="ECO:0000256" key="1">
    <source>
        <dbReference type="SAM" id="MobiDB-lite"/>
    </source>
</evidence>
<feature type="region of interest" description="Disordered" evidence="1">
    <location>
        <begin position="109"/>
        <end position="136"/>
    </location>
</feature>
<evidence type="ECO:0000313" key="4">
    <source>
        <dbReference type="Proteomes" id="UP000653308"/>
    </source>
</evidence>
<gene>
    <name evidence="3" type="ORF">GCM10010384_50460</name>
</gene>
<dbReference type="EMBL" id="BMWE01000015">
    <property type="protein sequence ID" value="GGY37152.1"/>
    <property type="molecule type" value="Genomic_DNA"/>
</dbReference>
<comment type="caution">
    <text evidence="3">The sequence shown here is derived from an EMBL/GenBank/DDBJ whole genome shotgun (WGS) entry which is preliminary data.</text>
</comment>